<feature type="non-terminal residue" evidence="3">
    <location>
        <position position="1"/>
    </location>
</feature>
<dbReference type="Proteomes" id="UP000437736">
    <property type="component" value="Unassembled WGS sequence"/>
</dbReference>
<reference evidence="3 4" key="1">
    <citation type="submission" date="2019-11" db="EMBL/GenBank/DDBJ databases">
        <title>Acidiferrimicrobium australis gen. nov., sp. nov., an acidophilic and obligately heterotrophic, member of the Actinobacteria that catalyses dissimilatory oxido- reduction of iron isolated from metal-rich acidic water in Chile.</title>
        <authorList>
            <person name="Gonzalez D."/>
            <person name="Huber K."/>
            <person name="Hedrich S."/>
            <person name="Rojas-Villalobos C."/>
            <person name="Quatrini R."/>
            <person name="Dinamarca M.A."/>
            <person name="Schwarz A."/>
            <person name="Canales C."/>
            <person name="Nancucheo I."/>
        </authorList>
    </citation>
    <scope>NUCLEOTIDE SEQUENCE [LARGE SCALE GENOMIC DNA]</scope>
    <source>
        <strain evidence="3 4">USS-CCA1</strain>
    </source>
</reference>
<dbReference type="EMBL" id="WJHE01001356">
    <property type="protein sequence ID" value="MST35004.1"/>
    <property type="molecule type" value="Genomic_DNA"/>
</dbReference>
<dbReference type="CDD" id="cd05233">
    <property type="entry name" value="SDR_c"/>
    <property type="match status" value="1"/>
</dbReference>
<evidence type="ECO:0000313" key="4">
    <source>
        <dbReference type="Proteomes" id="UP000437736"/>
    </source>
</evidence>
<sequence length="222" mass="23058">AEGAAVATFDLPGTDGPGALHLALDVTDAAAVAAAVARVEDELGPIDVYCSNAGVAAGRGLGDDDDWDRSWAVHGMAHVHAARAVLPGMAGRGRGHFVVTASAAGLLLMMRSAPYTVTKHASVAIAEWLAVEYGGRGVAVHCLAPQGVRTPMVAGGDERSRRELEAGGAILEPGEVADAVVAALRSGEFLVTPHPEVRAYEAAKVADRTAWLARMRRLRDRL</sequence>
<evidence type="ECO:0000256" key="2">
    <source>
        <dbReference type="ARBA" id="ARBA00023002"/>
    </source>
</evidence>
<gene>
    <name evidence="3" type="ORF">GHK86_20025</name>
</gene>
<keyword evidence="2" id="KW-0560">Oxidoreductase</keyword>
<comment type="similarity">
    <text evidence="1">Belongs to the short-chain dehydrogenases/reductases (SDR) family.</text>
</comment>
<dbReference type="SUPFAM" id="SSF51735">
    <property type="entry name" value="NAD(P)-binding Rossmann-fold domains"/>
    <property type="match status" value="1"/>
</dbReference>
<keyword evidence="4" id="KW-1185">Reference proteome</keyword>
<dbReference type="PROSITE" id="PS00061">
    <property type="entry name" value="ADH_SHORT"/>
    <property type="match status" value="1"/>
</dbReference>
<evidence type="ECO:0000256" key="1">
    <source>
        <dbReference type="ARBA" id="ARBA00006484"/>
    </source>
</evidence>
<dbReference type="PANTHER" id="PTHR43391">
    <property type="entry name" value="RETINOL DEHYDROGENASE-RELATED"/>
    <property type="match status" value="1"/>
</dbReference>
<dbReference type="PANTHER" id="PTHR43391:SF26">
    <property type="entry name" value="BLL7251 PROTEIN"/>
    <property type="match status" value="1"/>
</dbReference>
<dbReference type="InterPro" id="IPR002347">
    <property type="entry name" value="SDR_fam"/>
</dbReference>
<protein>
    <submittedName>
        <fullName evidence="3">SDR family NAD(P)-dependent oxidoreductase</fullName>
    </submittedName>
</protein>
<dbReference type="InterPro" id="IPR020904">
    <property type="entry name" value="Sc_DH/Rdtase_CS"/>
</dbReference>
<dbReference type="InterPro" id="IPR036291">
    <property type="entry name" value="NAD(P)-bd_dom_sf"/>
</dbReference>
<accession>A0ABW9QZV4</accession>
<dbReference type="Pfam" id="PF00106">
    <property type="entry name" value="adh_short"/>
    <property type="match status" value="1"/>
</dbReference>
<comment type="caution">
    <text evidence="3">The sequence shown here is derived from an EMBL/GenBank/DDBJ whole genome shotgun (WGS) entry which is preliminary data.</text>
</comment>
<name>A0ABW9QZV4_9ACTN</name>
<evidence type="ECO:0000313" key="3">
    <source>
        <dbReference type="EMBL" id="MST35004.1"/>
    </source>
</evidence>
<dbReference type="Gene3D" id="3.40.50.720">
    <property type="entry name" value="NAD(P)-binding Rossmann-like Domain"/>
    <property type="match status" value="1"/>
</dbReference>
<proteinExistence type="inferred from homology"/>
<organism evidence="3 4">
    <name type="scientific">Acidiferrimicrobium australe</name>
    <dbReference type="NCBI Taxonomy" id="2664430"/>
    <lineage>
        <taxon>Bacteria</taxon>
        <taxon>Bacillati</taxon>
        <taxon>Actinomycetota</taxon>
        <taxon>Acidimicrobiia</taxon>
        <taxon>Acidimicrobiales</taxon>
        <taxon>Acidimicrobiaceae</taxon>
        <taxon>Acidiferrimicrobium</taxon>
    </lineage>
</organism>
<dbReference type="PRINTS" id="PR00081">
    <property type="entry name" value="GDHRDH"/>
</dbReference>